<organism evidence="10 11">
    <name type="scientific">Candidatus Accumulibacter proximus</name>
    <dbReference type="NCBI Taxonomy" id="2954385"/>
    <lineage>
        <taxon>Bacteria</taxon>
        <taxon>Pseudomonadati</taxon>
        <taxon>Pseudomonadota</taxon>
        <taxon>Betaproteobacteria</taxon>
        <taxon>Candidatus Accumulibacter</taxon>
    </lineage>
</organism>
<name>A0A935PWD1_9PROT</name>
<keyword evidence="4 5" id="KW-0975">Bacterial flagellum</keyword>
<evidence type="ECO:0000256" key="1">
    <source>
        <dbReference type="ARBA" id="ARBA00004117"/>
    </source>
</evidence>
<dbReference type="Pfam" id="PF22692">
    <property type="entry name" value="LlgE_F_G_D1"/>
    <property type="match status" value="1"/>
</dbReference>
<dbReference type="Pfam" id="PF00460">
    <property type="entry name" value="Flg_bb_rod"/>
    <property type="match status" value="1"/>
</dbReference>
<dbReference type="EMBL" id="JADJMH010000001">
    <property type="protein sequence ID" value="MBK7673917.1"/>
    <property type="molecule type" value="Genomic_DNA"/>
</dbReference>
<feature type="domain" description="Flagellar basal body rod protein N-terminal" evidence="6">
    <location>
        <begin position="6"/>
        <end position="33"/>
    </location>
</feature>
<feature type="domain" description="Flagellar basal-body/hook protein C-terminal" evidence="7">
    <location>
        <begin position="373"/>
        <end position="418"/>
    </location>
</feature>
<evidence type="ECO:0000259" key="8">
    <source>
        <dbReference type="Pfam" id="PF07559"/>
    </source>
</evidence>
<keyword evidence="10" id="KW-0282">Flagellum</keyword>
<keyword evidence="10" id="KW-0966">Cell projection</keyword>
<dbReference type="Pfam" id="PF07559">
    <property type="entry name" value="FlgE_D2"/>
    <property type="match status" value="1"/>
</dbReference>
<gene>
    <name evidence="10" type="primary">flgE</name>
    <name evidence="10" type="ORF">IPJ27_03640</name>
</gene>
<proteinExistence type="inferred from homology"/>
<dbReference type="PANTHER" id="PTHR30435:SF1">
    <property type="entry name" value="FLAGELLAR HOOK PROTEIN FLGE"/>
    <property type="match status" value="1"/>
</dbReference>
<dbReference type="GO" id="GO:0005829">
    <property type="term" value="C:cytosol"/>
    <property type="evidence" value="ECO:0007669"/>
    <property type="project" value="TreeGrafter"/>
</dbReference>
<dbReference type="InterPro" id="IPR020013">
    <property type="entry name" value="Flagellar_FlgE/F/G"/>
</dbReference>
<dbReference type="InterPro" id="IPR010930">
    <property type="entry name" value="Flg_bb/hook_C_dom"/>
</dbReference>
<dbReference type="InterPro" id="IPR001444">
    <property type="entry name" value="Flag_bb_rod_N"/>
</dbReference>
<evidence type="ECO:0000256" key="2">
    <source>
        <dbReference type="ARBA" id="ARBA00009677"/>
    </source>
</evidence>
<comment type="similarity">
    <text evidence="2 5">Belongs to the flagella basal body rod proteins family.</text>
</comment>
<sequence>MSFQQGLSGLDAAATALDVIGNNVANASTVGFKSANANFSDVFAASLGIAGASQVGIGVAVSAIQQQFSQGNLTTTNNTMDLAINGGGFFRMSDDGAISYTRNGQFHLDKEGYVVNDQQLRLTGYPAGVDGLISASSPVELQLSANQIPPRATSDPLAGDLGAVLNLDSRDTAPLVAFDPAVPGSYNFATALTVFDTLGVSHNLSTYYVLQPPAVPPAGNQWFVYATLDGANPVGGAVNFATLGFTNTGTLIPQVPPPQLPQWNLSNGAVTPWRPGRMDFTGSTQFGSASTADSLTQGGYTSGNLTGVGVGSDGILQGRYSNGQTRNMGQLVLATFSDPNGLLNLGNNQWSASPVSGPELIGAPASGSRGVIQSAAVEDSNVDLTRELVAMITAQRNYQANAQTIKTQDQIMQTLINLG</sequence>
<dbReference type="InterPro" id="IPR037925">
    <property type="entry name" value="FlgE/F/G-like"/>
</dbReference>
<dbReference type="Gene3D" id="2.60.98.20">
    <property type="entry name" value="Flagellar hook protein FlgE"/>
    <property type="match status" value="1"/>
</dbReference>
<feature type="domain" description="Flagellar hook protein FlgE/F/G-like D1" evidence="9">
    <location>
        <begin position="83"/>
        <end position="124"/>
    </location>
</feature>
<dbReference type="InterPro" id="IPR053967">
    <property type="entry name" value="LlgE_F_G-like_D1"/>
</dbReference>
<dbReference type="InterPro" id="IPR037058">
    <property type="entry name" value="Falgellar_hook_FlgE_sf"/>
</dbReference>
<evidence type="ECO:0000259" key="6">
    <source>
        <dbReference type="Pfam" id="PF00460"/>
    </source>
</evidence>
<evidence type="ECO:0000259" key="7">
    <source>
        <dbReference type="Pfam" id="PF06429"/>
    </source>
</evidence>
<dbReference type="Proteomes" id="UP000697998">
    <property type="component" value="Unassembled WGS sequence"/>
</dbReference>
<evidence type="ECO:0000259" key="9">
    <source>
        <dbReference type="Pfam" id="PF22692"/>
    </source>
</evidence>
<dbReference type="InterPro" id="IPR019776">
    <property type="entry name" value="Flagellar_basal_body_rod_CS"/>
</dbReference>
<keyword evidence="10" id="KW-0969">Cilium</keyword>
<dbReference type="InterPro" id="IPR011491">
    <property type="entry name" value="FlgE_D2"/>
</dbReference>
<accession>A0A935PWD1</accession>
<comment type="caution">
    <text evidence="10">The sequence shown here is derived from an EMBL/GenBank/DDBJ whole genome shotgun (WGS) entry which is preliminary data.</text>
</comment>
<reference evidence="10 11" key="1">
    <citation type="submission" date="2020-10" db="EMBL/GenBank/DDBJ databases">
        <title>Connecting structure to function with the recovery of over 1000 high-quality activated sludge metagenome-assembled genomes encoding full-length rRNA genes using long-read sequencing.</title>
        <authorList>
            <person name="Singleton C.M."/>
            <person name="Petriglieri F."/>
            <person name="Kristensen J.M."/>
            <person name="Kirkegaard R.H."/>
            <person name="Michaelsen T.Y."/>
            <person name="Andersen M.H."/>
            <person name="Karst S.M."/>
            <person name="Dueholm M.S."/>
            <person name="Nielsen P.H."/>
            <person name="Albertsen M."/>
        </authorList>
    </citation>
    <scope>NUCLEOTIDE SEQUENCE [LARGE SCALE GENOMIC DNA]</scope>
    <source>
        <strain evidence="10">EsbW_18-Q3-R4-48_BATAC.285</strain>
    </source>
</reference>
<dbReference type="NCBIfam" id="NF004238">
    <property type="entry name" value="PRK05682.1-1"/>
    <property type="match status" value="1"/>
</dbReference>
<dbReference type="PROSITE" id="PS00588">
    <property type="entry name" value="FLAGELLA_BB_ROD"/>
    <property type="match status" value="1"/>
</dbReference>
<comment type="function">
    <text evidence="5">A flexible structure which links the flagellar filament to the drive apparatus in the basal body.</text>
</comment>
<evidence type="ECO:0000256" key="3">
    <source>
        <dbReference type="ARBA" id="ARBA00019015"/>
    </source>
</evidence>
<evidence type="ECO:0000313" key="10">
    <source>
        <dbReference type="EMBL" id="MBK7673917.1"/>
    </source>
</evidence>
<dbReference type="GO" id="GO:0009424">
    <property type="term" value="C:bacterial-type flagellum hook"/>
    <property type="evidence" value="ECO:0007669"/>
    <property type="project" value="TreeGrafter"/>
</dbReference>
<dbReference type="Pfam" id="PF06429">
    <property type="entry name" value="Flg_bbr_C"/>
    <property type="match status" value="1"/>
</dbReference>
<feature type="domain" description="Flagellar hook protein FlgE D2" evidence="8">
    <location>
        <begin position="166"/>
        <end position="300"/>
    </location>
</feature>
<evidence type="ECO:0000256" key="4">
    <source>
        <dbReference type="ARBA" id="ARBA00023143"/>
    </source>
</evidence>
<dbReference type="GO" id="GO:0071978">
    <property type="term" value="P:bacterial-type flagellum-dependent swarming motility"/>
    <property type="evidence" value="ECO:0007669"/>
    <property type="project" value="TreeGrafter"/>
</dbReference>
<comment type="subcellular location">
    <subcellularLocation>
        <location evidence="1 5">Bacterial flagellum basal body</location>
    </subcellularLocation>
</comment>
<dbReference type="NCBIfam" id="TIGR03506">
    <property type="entry name" value="FlgEFG_subfam"/>
    <property type="match status" value="1"/>
</dbReference>
<protein>
    <recommendedName>
        <fullName evidence="3 5">Flagellar hook protein FlgE</fullName>
    </recommendedName>
</protein>
<evidence type="ECO:0000256" key="5">
    <source>
        <dbReference type="RuleBase" id="RU362116"/>
    </source>
</evidence>
<evidence type="ECO:0000313" key="11">
    <source>
        <dbReference type="Proteomes" id="UP000697998"/>
    </source>
</evidence>
<dbReference type="AlphaFoldDB" id="A0A935PWD1"/>
<dbReference type="PANTHER" id="PTHR30435">
    <property type="entry name" value="FLAGELLAR PROTEIN"/>
    <property type="match status" value="1"/>
</dbReference>
<dbReference type="GO" id="GO:0009425">
    <property type="term" value="C:bacterial-type flagellum basal body"/>
    <property type="evidence" value="ECO:0007669"/>
    <property type="project" value="UniProtKB-SubCell"/>
</dbReference>
<dbReference type="SUPFAM" id="SSF117143">
    <property type="entry name" value="Flagellar hook protein flgE"/>
    <property type="match status" value="1"/>
</dbReference>